<sequence>MVTIQPIYEYYDFNSTDDLNQQWELPCNKKEVKQFARFFIPLFYSIMCVTGLLGNSLVIVIYVFYEKLKTVTNIYMVNLAVADLLFLCTLPFWAVNACHGWIFDTFMCKVMNGAYTVNFYSCMLILTCVSINRYNVIVQATKMLNCKYRRCHSVVCTAVWLLAIILSLPQFIFSEARTDSSSKICSMVYPTNLSVAIKVQVNIIQMTVGFLIPFAAMVICYSIIAKTLLHGKGFQKHKSLRIIFVIVIVFVFCQLPFNIVKLMETLSIINNVSIKCTDSIKVDYAIIVTKCIAYVHCCLNPILYVFFGVKFKKYIFKFMKDIGCIGQNRLALYMRTEPETSQFGSGMSDTVKPEVTSMHTL</sequence>
<keyword evidence="6 12" id="KW-0472">Membrane</keyword>
<dbReference type="PROSITE" id="PS00237">
    <property type="entry name" value="G_PROTEIN_RECEP_F1_1"/>
    <property type="match status" value="1"/>
</dbReference>
<evidence type="ECO:0000313" key="14">
    <source>
        <dbReference type="Ensembl" id="ENSCMIP00000033437.1"/>
    </source>
</evidence>
<name>A0A4W3IVD3_CALMI</name>
<evidence type="ECO:0000256" key="5">
    <source>
        <dbReference type="ARBA" id="ARBA00023040"/>
    </source>
</evidence>
<dbReference type="OMA" id="VCISIWI"/>
<feature type="region of interest" description="Disordered" evidence="11">
    <location>
        <begin position="340"/>
        <end position="361"/>
    </location>
</feature>
<dbReference type="Ensembl" id="ENSCMIT00000033943.1">
    <property type="protein sequence ID" value="ENSCMIP00000033437.1"/>
    <property type="gene ID" value="ENSCMIG00000014265.1"/>
</dbReference>
<dbReference type="OrthoDB" id="5970631at2759"/>
<gene>
    <name evidence="14" type="primary">LOC103183381</name>
</gene>
<feature type="transmembrane region" description="Helical" evidence="12">
    <location>
        <begin position="240"/>
        <end position="257"/>
    </location>
</feature>
<dbReference type="GO" id="GO:0016493">
    <property type="term" value="F:C-C chemokine receptor activity"/>
    <property type="evidence" value="ECO:0007669"/>
    <property type="project" value="TreeGrafter"/>
</dbReference>
<feature type="transmembrane region" description="Helical" evidence="12">
    <location>
        <begin position="284"/>
        <end position="309"/>
    </location>
</feature>
<dbReference type="FunFam" id="1.20.1070.10:FF:000035">
    <property type="entry name" value="C-C chemokine receptor type 6"/>
    <property type="match status" value="1"/>
</dbReference>
<dbReference type="GO" id="GO:0009897">
    <property type="term" value="C:external side of plasma membrane"/>
    <property type="evidence" value="ECO:0007669"/>
    <property type="project" value="TreeGrafter"/>
</dbReference>
<dbReference type="InterPro" id="IPR000355">
    <property type="entry name" value="Chemokine_rcpt"/>
</dbReference>
<keyword evidence="4 12" id="KW-1133">Transmembrane helix</keyword>
<proteinExistence type="inferred from homology"/>
<dbReference type="PANTHER" id="PTHR10489">
    <property type="entry name" value="CELL ADHESION MOLECULE"/>
    <property type="match status" value="1"/>
</dbReference>
<keyword evidence="3 10" id="KW-0812">Transmembrane</keyword>
<evidence type="ECO:0000256" key="8">
    <source>
        <dbReference type="ARBA" id="ARBA00023180"/>
    </source>
</evidence>
<dbReference type="Pfam" id="PF00001">
    <property type="entry name" value="7tm_1"/>
    <property type="match status" value="1"/>
</dbReference>
<dbReference type="PRINTS" id="PR00237">
    <property type="entry name" value="GPCRRHODOPSN"/>
</dbReference>
<dbReference type="PRINTS" id="PR01558">
    <property type="entry name" value="CHEMOKINER11"/>
</dbReference>
<dbReference type="RefSeq" id="XP_007899020.1">
    <property type="nucleotide sequence ID" value="XM_007900829.1"/>
</dbReference>
<dbReference type="PROSITE" id="PS50262">
    <property type="entry name" value="G_PROTEIN_RECEP_F1_2"/>
    <property type="match status" value="1"/>
</dbReference>
<feature type="transmembrane region" description="Helical" evidence="12">
    <location>
        <begin position="77"/>
        <end position="95"/>
    </location>
</feature>
<dbReference type="InterPro" id="IPR017452">
    <property type="entry name" value="GPCR_Rhodpsn_7TM"/>
</dbReference>
<evidence type="ECO:0000256" key="11">
    <source>
        <dbReference type="SAM" id="MobiDB-lite"/>
    </source>
</evidence>
<dbReference type="GO" id="GO:0019957">
    <property type="term" value="F:C-C chemokine binding"/>
    <property type="evidence" value="ECO:0007669"/>
    <property type="project" value="TreeGrafter"/>
</dbReference>
<evidence type="ECO:0000256" key="6">
    <source>
        <dbReference type="ARBA" id="ARBA00023136"/>
    </source>
</evidence>
<dbReference type="InterPro" id="IPR050119">
    <property type="entry name" value="CCR1-9-like"/>
</dbReference>
<reference evidence="14" key="4">
    <citation type="submission" date="2025-08" db="UniProtKB">
        <authorList>
            <consortium name="Ensembl"/>
        </authorList>
    </citation>
    <scope>IDENTIFICATION</scope>
</reference>
<dbReference type="InterPro" id="IPR005383">
    <property type="entry name" value="ACKR4"/>
</dbReference>
<evidence type="ECO:0000259" key="13">
    <source>
        <dbReference type="PROSITE" id="PS50262"/>
    </source>
</evidence>
<feature type="transmembrane region" description="Helical" evidence="12">
    <location>
        <begin position="154"/>
        <end position="173"/>
    </location>
</feature>
<dbReference type="PANTHER" id="PTHR10489:SF705">
    <property type="entry name" value="C-X-C CHEMOKINE RECEPTOR TYPE 6"/>
    <property type="match status" value="1"/>
</dbReference>
<dbReference type="KEGG" id="cmk:103183381"/>
<keyword evidence="7 10" id="KW-0675">Receptor</keyword>
<dbReference type="Proteomes" id="UP000314986">
    <property type="component" value="Unassembled WGS sequence"/>
</dbReference>
<comment type="similarity">
    <text evidence="10">Belongs to the G-protein coupled receptor 1 family.</text>
</comment>
<evidence type="ECO:0000256" key="1">
    <source>
        <dbReference type="ARBA" id="ARBA00004651"/>
    </source>
</evidence>
<dbReference type="PRINTS" id="PR00657">
    <property type="entry name" value="CCCHEMOKINER"/>
</dbReference>
<reference evidence="14" key="5">
    <citation type="submission" date="2025-09" db="UniProtKB">
        <authorList>
            <consortium name="Ensembl"/>
        </authorList>
    </citation>
    <scope>IDENTIFICATION</scope>
</reference>
<evidence type="ECO:0000256" key="9">
    <source>
        <dbReference type="ARBA" id="ARBA00023224"/>
    </source>
</evidence>
<feature type="transmembrane region" description="Helical" evidence="12">
    <location>
        <begin position="115"/>
        <end position="134"/>
    </location>
</feature>
<keyword evidence="9 10" id="KW-0807">Transducer</keyword>
<evidence type="ECO:0000256" key="2">
    <source>
        <dbReference type="ARBA" id="ARBA00022475"/>
    </source>
</evidence>
<reference evidence="15" key="1">
    <citation type="journal article" date="2006" name="Science">
        <title>Ancient noncoding elements conserved in the human genome.</title>
        <authorList>
            <person name="Venkatesh B."/>
            <person name="Kirkness E.F."/>
            <person name="Loh Y.H."/>
            <person name="Halpern A.L."/>
            <person name="Lee A.P."/>
            <person name="Johnson J."/>
            <person name="Dandona N."/>
            <person name="Viswanathan L.D."/>
            <person name="Tay A."/>
            <person name="Venter J.C."/>
            <person name="Strausberg R.L."/>
            <person name="Brenner S."/>
        </authorList>
    </citation>
    <scope>NUCLEOTIDE SEQUENCE [LARGE SCALE GENOMIC DNA]</scope>
</reference>
<dbReference type="AlphaFoldDB" id="A0A4W3IVD3"/>
<reference evidence="15" key="3">
    <citation type="journal article" date="2014" name="Nature">
        <title>Elephant shark genome provides unique insights into gnathostome evolution.</title>
        <authorList>
            <consortium name="International Elephant Shark Genome Sequencing Consortium"/>
            <person name="Venkatesh B."/>
            <person name="Lee A.P."/>
            <person name="Ravi V."/>
            <person name="Maurya A.K."/>
            <person name="Lian M.M."/>
            <person name="Swann J.B."/>
            <person name="Ohta Y."/>
            <person name="Flajnik M.F."/>
            <person name="Sutoh Y."/>
            <person name="Kasahara M."/>
            <person name="Hoon S."/>
            <person name="Gangu V."/>
            <person name="Roy S.W."/>
            <person name="Irimia M."/>
            <person name="Korzh V."/>
            <person name="Kondrychyn I."/>
            <person name="Lim Z.W."/>
            <person name="Tay B.H."/>
            <person name="Tohari S."/>
            <person name="Kong K.W."/>
            <person name="Ho S."/>
            <person name="Lorente-Galdos B."/>
            <person name="Quilez J."/>
            <person name="Marques-Bonet T."/>
            <person name="Raney B.J."/>
            <person name="Ingham P.W."/>
            <person name="Tay A."/>
            <person name="Hillier L.W."/>
            <person name="Minx P."/>
            <person name="Boehm T."/>
            <person name="Wilson R.K."/>
            <person name="Brenner S."/>
            <person name="Warren W.C."/>
        </authorList>
    </citation>
    <scope>NUCLEOTIDE SEQUENCE [LARGE SCALE GENOMIC DNA]</scope>
</reference>
<dbReference type="GO" id="GO:0007204">
    <property type="term" value="P:positive regulation of cytosolic calcium ion concentration"/>
    <property type="evidence" value="ECO:0007669"/>
    <property type="project" value="TreeGrafter"/>
</dbReference>
<dbReference type="SUPFAM" id="SSF81321">
    <property type="entry name" value="Family A G protein-coupled receptor-like"/>
    <property type="match status" value="1"/>
</dbReference>
<feature type="domain" description="G-protein coupled receptors family 1 profile" evidence="13">
    <location>
        <begin position="54"/>
        <end position="304"/>
    </location>
</feature>
<dbReference type="GO" id="GO:0005044">
    <property type="term" value="F:scavenger receptor activity"/>
    <property type="evidence" value="ECO:0007669"/>
    <property type="project" value="InterPro"/>
</dbReference>
<dbReference type="GO" id="GO:0006955">
    <property type="term" value="P:immune response"/>
    <property type="evidence" value="ECO:0007669"/>
    <property type="project" value="TreeGrafter"/>
</dbReference>
<accession>A0A4W3IVD3</accession>
<dbReference type="GO" id="GO:0019722">
    <property type="term" value="P:calcium-mediated signaling"/>
    <property type="evidence" value="ECO:0007669"/>
    <property type="project" value="TreeGrafter"/>
</dbReference>
<evidence type="ECO:0000256" key="10">
    <source>
        <dbReference type="RuleBase" id="RU000688"/>
    </source>
</evidence>
<feature type="transmembrane region" description="Helical" evidence="12">
    <location>
        <begin position="42"/>
        <end position="65"/>
    </location>
</feature>
<keyword evidence="15" id="KW-1185">Reference proteome</keyword>
<keyword evidence="8" id="KW-0325">Glycoprotein</keyword>
<evidence type="ECO:0000313" key="15">
    <source>
        <dbReference type="Proteomes" id="UP000314986"/>
    </source>
</evidence>
<evidence type="ECO:0000256" key="4">
    <source>
        <dbReference type="ARBA" id="ARBA00022989"/>
    </source>
</evidence>
<evidence type="ECO:0000256" key="3">
    <source>
        <dbReference type="ARBA" id="ARBA00022692"/>
    </source>
</evidence>
<dbReference type="STRING" id="7868.ENSCMIP00000033437"/>
<dbReference type="InParanoid" id="A0A4W3IVD3"/>
<evidence type="ECO:0000256" key="7">
    <source>
        <dbReference type="ARBA" id="ARBA00023170"/>
    </source>
</evidence>
<dbReference type="GeneID" id="103183381"/>
<feature type="transmembrane region" description="Helical" evidence="12">
    <location>
        <begin position="203"/>
        <end position="228"/>
    </location>
</feature>
<dbReference type="GO" id="GO:0060326">
    <property type="term" value="P:cell chemotaxis"/>
    <property type="evidence" value="ECO:0007669"/>
    <property type="project" value="TreeGrafter"/>
</dbReference>
<keyword evidence="5 10" id="KW-0297">G-protein coupled receptor</keyword>
<organism evidence="14 15">
    <name type="scientific">Callorhinchus milii</name>
    <name type="common">Ghost shark</name>
    <dbReference type="NCBI Taxonomy" id="7868"/>
    <lineage>
        <taxon>Eukaryota</taxon>
        <taxon>Metazoa</taxon>
        <taxon>Chordata</taxon>
        <taxon>Craniata</taxon>
        <taxon>Vertebrata</taxon>
        <taxon>Chondrichthyes</taxon>
        <taxon>Holocephali</taxon>
        <taxon>Chimaeriformes</taxon>
        <taxon>Callorhinchidae</taxon>
        <taxon>Callorhinchus</taxon>
    </lineage>
</organism>
<protein>
    <submittedName>
        <fullName evidence="14">C-X-C chemokine receptor type 6-like</fullName>
    </submittedName>
</protein>
<comment type="subcellular location">
    <subcellularLocation>
        <location evidence="1">Cell membrane</location>
        <topology evidence="1">Multi-pass membrane protein</topology>
    </subcellularLocation>
</comment>
<dbReference type="GeneTree" id="ENSGT01030000234667"/>
<reference evidence="15" key="2">
    <citation type="journal article" date="2007" name="PLoS Biol.">
        <title>Survey sequencing and comparative analysis of the elephant shark (Callorhinchus milii) genome.</title>
        <authorList>
            <person name="Venkatesh B."/>
            <person name="Kirkness E.F."/>
            <person name="Loh Y.H."/>
            <person name="Halpern A.L."/>
            <person name="Lee A.P."/>
            <person name="Johnson J."/>
            <person name="Dandona N."/>
            <person name="Viswanathan L.D."/>
            <person name="Tay A."/>
            <person name="Venter J.C."/>
            <person name="Strausberg R.L."/>
            <person name="Brenner S."/>
        </authorList>
    </citation>
    <scope>NUCLEOTIDE SEQUENCE [LARGE SCALE GENOMIC DNA]</scope>
</reference>
<evidence type="ECO:0000256" key="12">
    <source>
        <dbReference type="SAM" id="Phobius"/>
    </source>
</evidence>
<keyword evidence="2" id="KW-1003">Cell membrane</keyword>
<dbReference type="InterPro" id="IPR000276">
    <property type="entry name" value="GPCR_Rhodpsn"/>
</dbReference>
<dbReference type="Gene3D" id="1.20.1070.10">
    <property type="entry name" value="Rhodopsin 7-helix transmembrane proteins"/>
    <property type="match status" value="1"/>
</dbReference>